<dbReference type="Pfam" id="PF12833">
    <property type="entry name" value="HTH_18"/>
    <property type="match status" value="1"/>
</dbReference>
<dbReference type="SUPFAM" id="SSF46689">
    <property type="entry name" value="Homeodomain-like"/>
    <property type="match status" value="1"/>
</dbReference>
<dbReference type="GO" id="GO:0003700">
    <property type="term" value="F:DNA-binding transcription factor activity"/>
    <property type="evidence" value="ECO:0007669"/>
    <property type="project" value="InterPro"/>
</dbReference>
<dbReference type="InterPro" id="IPR053142">
    <property type="entry name" value="PchR_regulatory_protein"/>
</dbReference>
<dbReference type="InterPro" id="IPR009057">
    <property type="entry name" value="Homeodomain-like_sf"/>
</dbReference>
<comment type="caution">
    <text evidence="6">The sequence shown here is derived from an EMBL/GenBank/DDBJ whole genome shotgun (WGS) entry which is preliminary data.</text>
</comment>
<accession>A0A3E3EHC1</accession>
<keyword evidence="3" id="KW-0804">Transcription</keyword>
<dbReference type="Gene3D" id="1.10.10.60">
    <property type="entry name" value="Homeodomain-like"/>
    <property type="match status" value="2"/>
</dbReference>
<gene>
    <name evidence="6" type="ORF">DXB93_02810</name>
    <name evidence="5" type="ORF">PM738_01215</name>
</gene>
<reference evidence="6 7" key="1">
    <citation type="submission" date="2018-08" db="EMBL/GenBank/DDBJ databases">
        <title>A genome reference for cultivated species of the human gut microbiota.</title>
        <authorList>
            <person name="Zou Y."/>
            <person name="Xue W."/>
            <person name="Luo G."/>
        </authorList>
    </citation>
    <scope>NUCLEOTIDE SEQUENCE [LARGE SCALE GENOMIC DNA]</scope>
    <source>
        <strain evidence="6 7">OM06-4</strain>
    </source>
</reference>
<dbReference type="GO" id="GO:0043565">
    <property type="term" value="F:sequence-specific DNA binding"/>
    <property type="evidence" value="ECO:0007669"/>
    <property type="project" value="InterPro"/>
</dbReference>
<feature type="domain" description="HTH araC/xylS-type" evidence="4">
    <location>
        <begin position="224"/>
        <end position="326"/>
    </location>
</feature>
<dbReference type="InterPro" id="IPR018060">
    <property type="entry name" value="HTH_AraC"/>
</dbReference>
<dbReference type="PRINTS" id="PR00032">
    <property type="entry name" value="HTHARAC"/>
</dbReference>
<dbReference type="SMART" id="SM00342">
    <property type="entry name" value="HTH_ARAC"/>
    <property type="match status" value="1"/>
</dbReference>
<dbReference type="EMBL" id="QUSL01000003">
    <property type="protein sequence ID" value="RGD86768.1"/>
    <property type="molecule type" value="Genomic_DNA"/>
</dbReference>
<evidence type="ECO:0000313" key="5">
    <source>
        <dbReference type="EMBL" id="MDB7082407.1"/>
    </source>
</evidence>
<keyword evidence="1" id="KW-0805">Transcription regulation</keyword>
<dbReference type="Proteomes" id="UP001211987">
    <property type="component" value="Unassembled WGS sequence"/>
</dbReference>
<dbReference type="RefSeq" id="WP_003535165.1">
    <property type="nucleotide sequence ID" value="NZ_AP031443.1"/>
</dbReference>
<evidence type="ECO:0000256" key="3">
    <source>
        <dbReference type="ARBA" id="ARBA00023163"/>
    </source>
</evidence>
<evidence type="ECO:0000259" key="4">
    <source>
        <dbReference type="PROSITE" id="PS01124"/>
    </source>
</evidence>
<sequence length="328" mass="38772">MICRNLTEYYNIFFNKLAFQYYQYDNFSLYINPQQPEEFIIHVHIADMYELFVGDFTAPYDIEISFEISETYLQLGMLLTGEIEYDLKESHNNHLEPSSFYLNGSKRSGLQVWKKNQHYHSTDIIIKKDFFEKKLSAYGYSYTTLEKIEKNKIFRPLPSKLLQLMQEISDTLRNKAISQLYLDAQLMKIVYFLLPQNNILYPQSKTITIKLKCGRNILLNNDDQEIIQQIHNDLTVNYQHPPTIKELAKIHYISEQKLTAGFKYLYHCSIHDYISNLRLNMANSMLLSEQSTIIQIAKTLGFSNANSFIYFYRKKTGITPKQFQLTQR</sequence>
<evidence type="ECO:0000256" key="1">
    <source>
        <dbReference type="ARBA" id="ARBA00023015"/>
    </source>
</evidence>
<dbReference type="AlphaFoldDB" id="A0A3E3EHC1"/>
<evidence type="ECO:0000313" key="7">
    <source>
        <dbReference type="Proteomes" id="UP000261032"/>
    </source>
</evidence>
<protein>
    <submittedName>
        <fullName evidence="6">AraC family transcriptional regulator</fullName>
    </submittedName>
</protein>
<organism evidence="6 7">
    <name type="scientific">Thomasclavelia ramosa</name>
    <dbReference type="NCBI Taxonomy" id="1547"/>
    <lineage>
        <taxon>Bacteria</taxon>
        <taxon>Bacillati</taxon>
        <taxon>Bacillota</taxon>
        <taxon>Erysipelotrichia</taxon>
        <taxon>Erysipelotrichales</taxon>
        <taxon>Coprobacillaceae</taxon>
        <taxon>Thomasclavelia</taxon>
    </lineage>
</organism>
<dbReference type="GeneID" id="64197227"/>
<dbReference type="InterPro" id="IPR020449">
    <property type="entry name" value="Tscrpt_reg_AraC-type_HTH"/>
</dbReference>
<dbReference type="PANTHER" id="PTHR47893:SF1">
    <property type="entry name" value="REGULATORY PROTEIN PCHR"/>
    <property type="match status" value="1"/>
</dbReference>
<name>A0A3E3EHC1_9FIRM</name>
<evidence type="ECO:0000256" key="2">
    <source>
        <dbReference type="ARBA" id="ARBA00023125"/>
    </source>
</evidence>
<dbReference type="PANTHER" id="PTHR47893">
    <property type="entry name" value="REGULATORY PROTEIN PCHR"/>
    <property type="match status" value="1"/>
</dbReference>
<evidence type="ECO:0000313" key="6">
    <source>
        <dbReference type="EMBL" id="RGD86768.1"/>
    </source>
</evidence>
<reference evidence="5" key="2">
    <citation type="submission" date="2023-01" db="EMBL/GenBank/DDBJ databases">
        <title>Human gut microbiome strain richness.</title>
        <authorList>
            <person name="Chen-Liaw A."/>
        </authorList>
    </citation>
    <scope>NUCLEOTIDE SEQUENCE</scope>
    <source>
        <strain evidence="5">1001217st2_G6_1001217B_191108</strain>
    </source>
</reference>
<dbReference type="Proteomes" id="UP000261032">
    <property type="component" value="Unassembled WGS sequence"/>
</dbReference>
<keyword evidence="2" id="KW-0238">DNA-binding</keyword>
<dbReference type="PROSITE" id="PS01124">
    <property type="entry name" value="HTH_ARAC_FAMILY_2"/>
    <property type="match status" value="1"/>
</dbReference>
<proteinExistence type="predicted"/>
<dbReference type="EMBL" id="JAQLKE010000002">
    <property type="protein sequence ID" value="MDB7082407.1"/>
    <property type="molecule type" value="Genomic_DNA"/>
</dbReference>